<dbReference type="Proteomes" id="UP001054252">
    <property type="component" value="Unassembled WGS sequence"/>
</dbReference>
<evidence type="ECO:0000313" key="3">
    <source>
        <dbReference type="Proteomes" id="UP001054252"/>
    </source>
</evidence>
<keyword evidence="3" id="KW-1185">Reference proteome</keyword>
<protein>
    <submittedName>
        <fullName evidence="2">Uncharacterized protein</fullName>
    </submittedName>
</protein>
<sequence>MFSTNPDLPQKNFQIKQDDKFFTRILSRETSVSSHSFTEYGGLPGAVPFIWESQPGTPKNTVTSDITHRRPLTPPPSQPCCPKNTTFPDISLRRPLTPPPSSSLKSPSASAAKSKLKHSRLLLLHALLAKMISLRKNLNIISTSRSSSSLSPPSSLISPRSWSSSLGFTAASTPRRHRGKRSPPSTPGSSFNAKSEDEEAPGFGSPTSTLCFAIGLSRGSSLKLPGCYCG</sequence>
<comment type="caution">
    <text evidence="2">The sequence shown here is derived from an EMBL/GenBank/DDBJ whole genome shotgun (WGS) entry which is preliminary data.</text>
</comment>
<evidence type="ECO:0000256" key="1">
    <source>
        <dbReference type="SAM" id="MobiDB-lite"/>
    </source>
</evidence>
<feature type="compositionally biased region" description="Low complexity" evidence="1">
    <location>
        <begin position="102"/>
        <end position="111"/>
    </location>
</feature>
<feature type="region of interest" description="Disordered" evidence="1">
    <location>
        <begin position="167"/>
        <end position="204"/>
    </location>
</feature>
<accession>A0AAV5ITY3</accession>
<name>A0AAV5ITY3_9ROSI</name>
<organism evidence="2 3">
    <name type="scientific">Rubroshorea leprosula</name>
    <dbReference type="NCBI Taxonomy" id="152421"/>
    <lineage>
        <taxon>Eukaryota</taxon>
        <taxon>Viridiplantae</taxon>
        <taxon>Streptophyta</taxon>
        <taxon>Embryophyta</taxon>
        <taxon>Tracheophyta</taxon>
        <taxon>Spermatophyta</taxon>
        <taxon>Magnoliopsida</taxon>
        <taxon>eudicotyledons</taxon>
        <taxon>Gunneridae</taxon>
        <taxon>Pentapetalae</taxon>
        <taxon>rosids</taxon>
        <taxon>malvids</taxon>
        <taxon>Malvales</taxon>
        <taxon>Dipterocarpaceae</taxon>
        <taxon>Rubroshorea</taxon>
    </lineage>
</organism>
<dbReference type="EMBL" id="BPVZ01000018">
    <property type="protein sequence ID" value="GKV02247.1"/>
    <property type="molecule type" value="Genomic_DNA"/>
</dbReference>
<dbReference type="AlphaFoldDB" id="A0AAV5ITY3"/>
<proteinExistence type="predicted"/>
<feature type="compositionally biased region" description="Polar residues" evidence="1">
    <location>
        <begin position="54"/>
        <end position="65"/>
    </location>
</feature>
<dbReference type="PANTHER" id="PTHR33257">
    <property type="entry name" value="OS05G0165500 PROTEIN"/>
    <property type="match status" value="1"/>
</dbReference>
<evidence type="ECO:0000313" key="2">
    <source>
        <dbReference type="EMBL" id="GKV02247.1"/>
    </source>
</evidence>
<gene>
    <name evidence="2" type="ORF">SLEP1_g14704</name>
</gene>
<reference evidence="2 3" key="1">
    <citation type="journal article" date="2021" name="Commun. Biol.">
        <title>The genome of Shorea leprosula (Dipterocarpaceae) highlights the ecological relevance of drought in aseasonal tropical rainforests.</title>
        <authorList>
            <person name="Ng K.K.S."/>
            <person name="Kobayashi M.J."/>
            <person name="Fawcett J.A."/>
            <person name="Hatakeyama M."/>
            <person name="Paape T."/>
            <person name="Ng C.H."/>
            <person name="Ang C.C."/>
            <person name="Tnah L.H."/>
            <person name="Lee C.T."/>
            <person name="Nishiyama T."/>
            <person name="Sese J."/>
            <person name="O'Brien M.J."/>
            <person name="Copetti D."/>
            <person name="Mohd Noor M.I."/>
            <person name="Ong R.C."/>
            <person name="Putra M."/>
            <person name="Sireger I.Z."/>
            <person name="Indrioko S."/>
            <person name="Kosugi Y."/>
            <person name="Izuno A."/>
            <person name="Isagi Y."/>
            <person name="Lee S.L."/>
            <person name="Shimizu K.K."/>
        </authorList>
    </citation>
    <scope>NUCLEOTIDE SEQUENCE [LARGE SCALE GENOMIC DNA]</scope>
    <source>
        <strain evidence="2">214</strain>
    </source>
</reference>
<dbReference type="PANTHER" id="PTHR33257:SF4">
    <property type="entry name" value="EXPRESSED PROTEIN"/>
    <property type="match status" value="1"/>
</dbReference>
<feature type="region of interest" description="Disordered" evidence="1">
    <location>
        <begin position="52"/>
        <end position="111"/>
    </location>
</feature>